<feature type="region of interest" description="Disordered" evidence="1">
    <location>
        <begin position="134"/>
        <end position="550"/>
    </location>
</feature>
<feature type="compositionally biased region" description="Polar residues" evidence="1">
    <location>
        <begin position="94"/>
        <end position="111"/>
    </location>
</feature>
<dbReference type="KEGG" id="tasa:A1Q1_03886"/>
<reference evidence="2 3" key="1">
    <citation type="journal article" date="2012" name="Eukaryot. Cell">
        <title>Draft genome sequence of CBS 2479, the standard type strain of Trichosporon asahii.</title>
        <authorList>
            <person name="Yang R.Y."/>
            <person name="Li H.T."/>
            <person name="Zhu H."/>
            <person name="Zhou G.P."/>
            <person name="Wang M."/>
            <person name="Wang L."/>
        </authorList>
    </citation>
    <scope>NUCLEOTIDE SEQUENCE [LARGE SCALE GENOMIC DNA]</scope>
    <source>
        <strain evidence="3">ATCC 90039 / CBS 2479 / JCM 2466 / KCTC 7840 / NCYC 2677 / UAMH 7654</strain>
    </source>
</reference>
<accession>J4U9L7</accession>
<dbReference type="AlphaFoldDB" id="J4U9L7"/>
<feature type="compositionally biased region" description="Basic and acidic residues" evidence="1">
    <location>
        <begin position="206"/>
        <end position="227"/>
    </location>
</feature>
<dbReference type="RefSeq" id="XP_014177786.1">
    <property type="nucleotide sequence ID" value="XM_014322311.1"/>
</dbReference>
<feature type="compositionally biased region" description="Basic and acidic residues" evidence="1">
    <location>
        <begin position="337"/>
        <end position="349"/>
    </location>
</feature>
<feature type="region of interest" description="Disordered" evidence="1">
    <location>
        <begin position="1"/>
        <end position="117"/>
    </location>
</feature>
<feature type="compositionally biased region" description="Basic and acidic residues" evidence="1">
    <location>
        <begin position="651"/>
        <end position="663"/>
    </location>
</feature>
<dbReference type="HOGENOM" id="CLU_276611_0_0_1"/>
<evidence type="ECO:0000313" key="3">
    <source>
        <dbReference type="Proteomes" id="UP000002748"/>
    </source>
</evidence>
<gene>
    <name evidence="2" type="ORF">A1Q1_03886</name>
</gene>
<feature type="compositionally biased region" description="Basic and acidic residues" evidence="1">
    <location>
        <begin position="1134"/>
        <end position="1150"/>
    </location>
</feature>
<feature type="compositionally biased region" description="Polar residues" evidence="1">
    <location>
        <begin position="23"/>
        <end position="36"/>
    </location>
</feature>
<feature type="compositionally biased region" description="Polar residues" evidence="1">
    <location>
        <begin position="351"/>
        <end position="363"/>
    </location>
</feature>
<feature type="compositionally biased region" description="Basic and acidic residues" evidence="1">
    <location>
        <begin position="509"/>
        <end position="539"/>
    </location>
</feature>
<feature type="compositionally biased region" description="Basic and acidic residues" evidence="1">
    <location>
        <begin position="1088"/>
        <end position="1101"/>
    </location>
</feature>
<name>J4U9L7_TRIAS</name>
<organism evidence="2 3">
    <name type="scientific">Trichosporon asahii var. asahii (strain ATCC 90039 / CBS 2479 / JCM 2466 / KCTC 7840 / NBRC 103889/ NCYC 2677 / UAMH 7654)</name>
    <name type="common">Yeast</name>
    <dbReference type="NCBI Taxonomy" id="1186058"/>
    <lineage>
        <taxon>Eukaryota</taxon>
        <taxon>Fungi</taxon>
        <taxon>Dikarya</taxon>
        <taxon>Basidiomycota</taxon>
        <taxon>Agaricomycotina</taxon>
        <taxon>Tremellomycetes</taxon>
        <taxon>Trichosporonales</taxon>
        <taxon>Trichosporonaceae</taxon>
        <taxon>Trichosporon</taxon>
    </lineage>
</organism>
<feature type="region of interest" description="Disordered" evidence="1">
    <location>
        <begin position="689"/>
        <end position="822"/>
    </location>
</feature>
<feature type="region of interest" description="Disordered" evidence="1">
    <location>
        <begin position="1131"/>
        <end position="1150"/>
    </location>
</feature>
<feature type="region of interest" description="Disordered" evidence="1">
    <location>
        <begin position="612"/>
        <end position="663"/>
    </location>
</feature>
<proteinExistence type="predicted"/>
<feature type="compositionally biased region" description="Polar residues" evidence="1">
    <location>
        <begin position="802"/>
        <end position="819"/>
    </location>
</feature>
<feature type="region of interest" description="Disordered" evidence="1">
    <location>
        <begin position="973"/>
        <end position="1104"/>
    </location>
</feature>
<feature type="compositionally biased region" description="Basic and acidic residues" evidence="1">
    <location>
        <begin position="411"/>
        <end position="428"/>
    </location>
</feature>
<dbReference type="EMBL" id="ALBS01000257">
    <property type="protein sequence ID" value="EJT47340.1"/>
    <property type="molecule type" value="Genomic_DNA"/>
</dbReference>
<dbReference type="OrthoDB" id="3358078at2759"/>
<feature type="compositionally biased region" description="Low complexity" evidence="1">
    <location>
        <begin position="295"/>
        <end position="304"/>
    </location>
</feature>
<evidence type="ECO:0000313" key="2">
    <source>
        <dbReference type="EMBL" id="EJT47340.1"/>
    </source>
</evidence>
<feature type="region of interest" description="Disordered" evidence="1">
    <location>
        <begin position="921"/>
        <end position="940"/>
    </location>
</feature>
<sequence>MATDSPSPRATLPPPIPRKHPSRQSISHSNSVSPASERSRRPFPDLSSSGGSVGSSSEYGSSSNHGNSTRQSDQYDNDHSHLRASPSGLIAPSPTHNATYSSSRGPLSTGSVSGGMAANVVGLGSTRVMDFKDWVKAGRESRDETSPKQNGDTAHKSEHHRHQHSPATNTPPPRPRASLDVNSSSSIPSSHSIAHSMSSISIDSSRSPEIESIRSPLERSTDRRETPPLDSSTSTARRLSYELGRHVNGSSSNGTSRRLNSLSPNHDGYSSPRDNPNSPLERRFSRRLAMPMGRETSSGTVGTVTEEEELLEGHSDHRTVRRQQAGGAGAEGPGPSLDERIRQAEEKLSRRQSANSNRLSGVSGTVVATPPSGRVTPLRRFGHGSRASLSSRAPMSPTQISGGRPNGHGAYDARELDVEPEYERDRDNSSSGGSRNLGKVRPSLPTDFQNGRMLSPSPKPGDGRDGPTLRRPLRFSTIDTQQPPGRHPYDLESPSAQSFATARPASGMGHRDSPWLRDRREAREELLQDFDSPRREQTHGRAGSVLETASDRYRYGLSGSQSHYRLSHIASSNDIGSHGSHATPASRRISALLDRNRDYSSQRDLASIAAGDTSTISRHSRDYARDSRDLREFGSSRALGPSDSVSAVGSREGEPGRKDPLEVLRRLEETRSLHNRRWEEDRAASVLGDHRDRSASALGDSTGSGGAYRSASVMGDSAGGRYPYRAPSRLDDASGRAGSRLSGTYRVTPRSATSTGNYYETPRTAPALRRFPVEDPLDSPLHGRGGPPSVLHPVSEPRPRRSQTSFGSRVSGASFSSGAETDHGRNLVDAARVLAKGDNNVSAATIAKLGAVADVMERANTGVRAAAAIAGELALDLDTDSNATVRDRLPRLQITLREAGRASDQAVRDLTEALLGLRSGSGAAGAGGAGTPAQTPARKEYGHRRVFSTASTASSPAVRPPRSESISSLASLARERGTPPRGGLEAIEQSPPKPPSKRASLDLHKVQAAPNVDGPPSPAPTDPDSKEVLSSSRSPPRSGFPEGAERVLRKQASTLSTHTVRQRPLSFAPAHAPEPTTAVSATVASPNSKDRSAQPATRRDSVLSVSSILSEDARGADLQRKGTFGAMDAVKVSGKRESVSERFRKHLSGE</sequence>
<feature type="compositionally biased region" description="Polar residues" evidence="1">
    <location>
        <begin position="248"/>
        <end position="264"/>
    </location>
</feature>
<evidence type="ECO:0000256" key="1">
    <source>
        <dbReference type="SAM" id="MobiDB-lite"/>
    </source>
</evidence>
<dbReference type="GeneID" id="25987399"/>
<feature type="compositionally biased region" description="Low complexity" evidence="1">
    <location>
        <begin position="47"/>
        <end position="68"/>
    </location>
</feature>
<feature type="compositionally biased region" description="Low complexity" evidence="1">
    <location>
        <begin position="183"/>
        <end position="205"/>
    </location>
</feature>
<dbReference type="VEuPathDB" id="FungiDB:A1Q1_03886"/>
<feature type="compositionally biased region" description="Polar residues" evidence="1">
    <location>
        <begin position="1077"/>
        <end position="1087"/>
    </location>
</feature>
<feature type="compositionally biased region" description="Basic and acidic residues" evidence="1">
    <location>
        <begin position="619"/>
        <end position="634"/>
    </location>
</feature>
<comment type="caution">
    <text evidence="2">The sequence shown here is derived from an EMBL/GenBank/DDBJ whole genome shotgun (WGS) entry which is preliminary data.</text>
</comment>
<protein>
    <submittedName>
        <fullName evidence="2">Uncharacterized protein</fullName>
    </submittedName>
</protein>
<dbReference type="Proteomes" id="UP000002748">
    <property type="component" value="Unassembled WGS sequence"/>
</dbReference>
<feature type="compositionally biased region" description="Polar residues" evidence="1">
    <location>
        <begin position="387"/>
        <end position="401"/>
    </location>
</feature>
<feature type="compositionally biased region" description="Basic and acidic residues" evidence="1">
    <location>
        <begin position="134"/>
        <end position="146"/>
    </location>
</feature>